<keyword evidence="12 13" id="KW-0472">Membrane</keyword>
<dbReference type="GO" id="GO:0005886">
    <property type="term" value="C:plasma membrane"/>
    <property type="evidence" value="ECO:0007669"/>
    <property type="project" value="UniProtKB-SubCell"/>
</dbReference>
<feature type="domain" description="K+ potassium transporter integral membrane" evidence="15">
    <location>
        <begin position="44"/>
        <end position="496"/>
    </location>
</feature>
<keyword evidence="11 13" id="KW-0406">Ion transport</keyword>
<evidence type="ECO:0000259" key="16">
    <source>
        <dbReference type="Pfam" id="PF22776"/>
    </source>
</evidence>
<keyword evidence="6 13" id="KW-0633">Potassium transport</keyword>
<feature type="transmembrane region" description="Helical" evidence="13">
    <location>
        <begin position="167"/>
        <end position="189"/>
    </location>
</feature>
<keyword evidence="8 13" id="KW-0769">Symport</keyword>
<dbReference type="Pfam" id="PF22776">
    <property type="entry name" value="K_trans_C"/>
    <property type="match status" value="1"/>
</dbReference>
<feature type="transmembrane region" description="Helical" evidence="13">
    <location>
        <begin position="427"/>
        <end position="450"/>
    </location>
</feature>
<evidence type="ECO:0000256" key="10">
    <source>
        <dbReference type="ARBA" id="ARBA00022989"/>
    </source>
</evidence>
<keyword evidence="4 13" id="KW-1003">Cell membrane</keyword>
<dbReference type="PANTHER" id="PTHR30540">
    <property type="entry name" value="OSMOTIC STRESS POTASSIUM TRANSPORTER"/>
    <property type="match status" value="1"/>
</dbReference>
<keyword evidence="5" id="KW-0997">Cell inner membrane</keyword>
<keyword evidence="18" id="KW-1185">Reference proteome</keyword>
<comment type="similarity">
    <text evidence="2 13">Belongs to the HAK/KUP transporter (TC 2.A.72) family.</text>
</comment>
<feature type="transmembrane region" description="Helical" evidence="13">
    <location>
        <begin position="83"/>
        <end position="107"/>
    </location>
</feature>
<feature type="transmembrane region" description="Helical" evidence="13">
    <location>
        <begin position="278"/>
        <end position="298"/>
    </location>
</feature>
<feature type="domain" description="K+ potassium transporter C-terminal" evidence="16">
    <location>
        <begin position="507"/>
        <end position="655"/>
    </location>
</feature>
<dbReference type="GO" id="GO:0015079">
    <property type="term" value="F:potassium ion transmembrane transporter activity"/>
    <property type="evidence" value="ECO:0007669"/>
    <property type="project" value="UniProtKB-UniRule"/>
</dbReference>
<evidence type="ECO:0000313" key="18">
    <source>
        <dbReference type="Proteomes" id="UP001144805"/>
    </source>
</evidence>
<comment type="catalytic activity">
    <reaction evidence="13">
        <text>K(+)(in) + H(+)(in) = K(+)(out) + H(+)(out)</text>
        <dbReference type="Rhea" id="RHEA:28490"/>
        <dbReference type="ChEBI" id="CHEBI:15378"/>
        <dbReference type="ChEBI" id="CHEBI:29103"/>
    </reaction>
</comment>
<accession>A0A9X3IM20</accession>
<comment type="caution">
    <text evidence="17">The sequence shown here is derived from an EMBL/GenBank/DDBJ whole genome shotgun (WGS) entry which is preliminary data.</text>
</comment>
<evidence type="ECO:0000256" key="4">
    <source>
        <dbReference type="ARBA" id="ARBA00022475"/>
    </source>
</evidence>
<feature type="transmembrane region" description="Helical" evidence="13">
    <location>
        <begin position="375"/>
        <end position="393"/>
    </location>
</feature>
<comment type="function">
    <text evidence="13">Transport of potassium into the cell. Likely operates as a K(+):H(+) symporter.</text>
</comment>
<dbReference type="InterPro" id="IPR003855">
    <property type="entry name" value="K+_transporter"/>
</dbReference>
<comment type="subcellular location">
    <subcellularLocation>
        <location evidence="13">Cell membrane</location>
        <topology evidence="13">Multi-pass membrane protein</topology>
    </subcellularLocation>
    <subcellularLocation>
        <location evidence="1">Membrane</location>
        <topology evidence="1">Multi-pass membrane protein</topology>
    </subcellularLocation>
</comment>
<dbReference type="Proteomes" id="UP001144805">
    <property type="component" value="Unassembled WGS sequence"/>
</dbReference>
<evidence type="ECO:0000256" key="8">
    <source>
        <dbReference type="ARBA" id="ARBA00022847"/>
    </source>
</evidence>
<feature type="transmembrane region" description="Helical" evidence="13">
    <location>
        <begin position="399"/>
        <end position="420"/>
    </location>
</feature>
<protein>
    <recommendedName>
        <fullName evidence="13">Probable potassium transport system protein Kup</fullName>
    </recommendedName>
</protein>
<feature type="transmembrane region" description="Helical" evidence="13">
    <location>
        <begin position="128"/>
        <end position="147"/>
    </location>
</feature>
<feature type="compositionally biased region" description="Polar residues" evidence="14">
    <location>
        <begin position="1"/>
        <end position="13"/>
    </location>
</feature>
<evidence type="ECO:0000256" key="2">
    <source>
        <dbReference type="ARBA" id="ARBA00007019"/>
    </source>
</evidence>
<reference evidence="17" key="1">
    <citation type="submission" date="2022-11" db="EMBL/GenBank/DDBJ databases">
        <title>Biodiversity and phylogenetic relationships of bacteria.</title>
        <authorList>
            <person name="Machado R.A.R."/>
            <person name="Bhat A."/>
            <person name="Loulou A."/>
            <person name="Kallel S."/>
        </authorList>
    </citation>
    <scope>NUCLEOTIDE SEQUENCE</scope>
    <source>
        <strain evidence="17">K-TC2</strain>
    </source>
</reference>
<evidence type="ECO:0000256" key="11">
    <source>
        <dbReference type="ARBA" id="ARBA00023065"/>
    </source>
</evidence>
<dbReference type="GO" id="GO:0015293">
    <property type="term" value="F:symporter activity"/>
    <property type="evidence" value="ECO:0007669"/>
    <property type="project" value="UniProtKB-UniRule"/>
</dbReference>
<dbReference type="HAMAP" id="MF_01522">
    <property type="entry name" value="Kup"/>
    <property type="match status" value="1"/>
</dbReference>
<proteinExistence type="inferred from homology"/>
<feature type="transmembrane region" description="Helical" evidence="13">
    <location>
        <begin position="242"/>
        <end position="266"/>
    </location>
</feature>
<dbReference type="Pfam" id="PF02705">
    <property type="entry name" value="K_trans"/>
    <property type="match status" value="1"/>
</dbReference>
<dbReference type="RefSeq" id="WP_266339440.1">
    <property type="nucleotide sequence ID" value="NZ_JAPKNK010000006.1"/>
</dbReference>
<keyword evidence="7 13" id="KW-0812">Transmembrane</keyword>
<feature type="transmembrane region" description="Helical" evidence="13">
    <location>
        <begin position="201"/>
        <end position="222"/>
    </location>
</feature>
<evidence type="ECO:0000256" key="1">
    <source>
        <dbReference type="ARBA" id="ARBA00004141"/>
    </source>
</evidence>
<dbReference type="AlphaFoldDB" id="A0A9X3IM20"/>
<evidence type="ECO:0000256" key="6">
    <source>
        <dbReference type="ARBA" id="ARBA00022538"/>
    </source>
</evidence>
<organism evidence="17 18">
    <name type="scientific">Kaistia nematophila</name>
    <dbReference type="NCBI Taxonomy" id="2994654"/>
    <lineage>
        <taxon>Bacteria</taxon>
        <taxon>Pseudomonadati</taxon>
        <taxon>Pseudomonadota</taxon>
        <taxon>Alphaproteobacteria</taxon>
        <taxon>Hyphomicrobiales</taxon>
        <taxon>Kaistiaceae</taxon>
        <taxon>Kaistia</taxon>
    </lineage>
</organism>
<dbReference type="InterPro" id="IPR023051">
    <property type="entry name" value="Kup"/>
</dbReference>
<feature type="transmembrane region" description="Helical" evidence="13">
    <location>
        <begin position="456"/>
        <end position="474"/>
    </location>
</feature>
<evidence type="ECO:0000256" key="14">
    <source>
        <dbReference type="SAM" id="MobiDB-lite"/>
    </source>
</evidence>
<dbReference type="EMBL" id="JAPKNK010000006">
    <property type="protein sequence ID" value="MCX5570467.1"/>
    <property type="molecule type" value="Genomic_DNA"/>
</dbReference>
<keyword evidence="10 13" id="KW-1133">Transmembrane helix</keyword>
<gene>
    <name evidence="13" type="primary">kup</name>
    <name evidence="17" type="ORF">OSH07_14760</name>
</gene>
<evidence type="ECO:0000313" key="17">
    <source>
        <dbReference type="EMBL" id="MCX5570467.1"/>
    </source>
</evidence>
<evidence type="ECO:0000256" key="5">
    <source>
        <dbReference type="ARBA" id="ARBA00022519"/>
    </source>
</evidence>
<evidence type="ECO:0000256" key="7">
    <source>
        <dbReference type="ARBA" id="ARBA00022692"/>
    </source>
</evidence>
<evidence type="ECO:0000259" key="15">
    <source>
        <dbReference type="Pfam" id="PF02705"/>
    </source>
</evidence>
<sequence length="655" mass="71194">MTLNAQGSGTGTPTPGLASDAPTGSATDENGVGSPVAHAGLFTLALGSVGVVYGDIGTSVIYALREALHAAQKAHGELIREDVISVISLIIWTLTIIVTLKYVVILLRADNNGEGGTLSLMALASRTMGKSAPIVFVLGVAGAALFYGDAVITPAISVLSAVEGLTLVTPTFDGYVLPITIAIIAALFMVQRYGTAKVAAWFGPITAVWFIVMTIGGFLHIADDPGIFAALNPYHAVRYVTTHGHTSLLVIGAAFLSVTGAEALYADLGHFGRRPIQAAWLAFVFPALTANYLGQGALVLANPDAIKNPFYLLFPEWALLPVVLLATMATVIASQAVITGAFSMTRQAIQLKLLPRMEIEHTSETHVGQIYMPQVNTLLMIAVLVLVVMFGSSSRLATAYGISVTAEMVITACLAFIVIWRFWRWPLWVSALLIAPFLIIDLVFFGANLLKITEGGWLPILFAFSIMFIMRCWVRGTRILFDKSRRNDVPLNELVKNLEKSSVVRVPGTAVFLTSDPETAPSSLLHSLKHYRVLHQKNVLLTVVTSNTPRIEDSDRIRIEPINDSFTRIFMSFGYMETPNVPKALSLCRKQGWKYDIMSTSFFLSRRSIKPASHHLFSRIQDKLFIKLAINASDATEYFHIPTGRVVEIGTQMSI</sequence>
<evidence type="ECO:0000256" key="3">
    <source>
        <dbReference type="ARBA" id="ARBA00022448"/>
    </source>
</evidence>
<dbReference type="PANTHER" id="PTHR30540:SF79">
    <property type="entry name" value="LOW AFFINITY POTASSIUM TRANSPORT SYSTEM PROTEIN KUP"/>
    <property type="match status" value="1"/>
</dbReference>
<evidence type="ECO:0000256" key="13">
    <source>
        <dbReference type="HAMAP-Rule" id="MF_01522"/>
    </source>
</evidence>
<dbReference type="InterPro" id="IPR053952">
    <property type="entry name" value="K_trans_C"/>
</dbReference>
<evidence type="ECO:0000256" key="12">
    <source>
        <dbReference type="ARBA" id="ARBA00023136"/>
    </source>
</evidence>
<keyword evidence="9 13" id="KW-0630">Potassium</keyword>
<feature type="transmembrane region" description="Helical" evidence="13">
    <location>
        <begin position="318"/>
        <end position="342"/>
    </location>
</feature>
<dbReference type="InterPro" id="IPR053951">
    <property type="entry name" value="K_trans_N"/>
</dbReference>
<keyword evidence="3 13" id="KW-0813">Transport</keyword>
<feature type="region of interest" description="Disordered" evidence="14">
    <location>
        <begin position="1"/>
        <end position="30"/>
    </location>
</feature>
<evidence type="ECO:0000256" key="9">
    <source>
        <dbReference type="ARBA" id="ARBA00022958"/>
    </source>
</evidence>
<name>A0A9X3IM20_9HYPH</name>